<proteinExistence type="predicted"/>
<comment type="caution">
    <text evidence="2">The sequence shown here is derived from an EMBL/GenBank/DDBJ whole genome shotgun (WGS) entry which is preliminary data.</text>
</comment>
<protein>
    <submittedName>
        <fullName evidence="2">MBL fold metallo-hydrolase</fullName>
    </submittedName>
</protein>
<name>A0ABV6YYN1_UNCC1</name>
<keyword evidence="3" id="KW-1185">Reference proteome</keyword>
<accession>A0ABV6YYN1</accession>
<dbReference type="InterPro" id="IPR001279">
    <property type="entry name" value="Metallo-B-lactamas"/>
</dbReference>
<evidence type="ECO:0000259" key="1">
    <source>
        <dbReference type="SMART" id="SM00849"/>
    </source>
</evidence>
<dbReference type="InterPro" id="IPR036866">
    <property type="entry name" value="RibonucZ/Hydroxyglut_hydro"/>
</dbReference>
<dbReference type="Pfam" id="PF13483">
    <property type="entry name" value="Lactamase_B_3"/>
    <property type="match status" value="1"/>
</dbReference>
<feature type="domain" description="Metallo-beta-lactamase" evidence="1">
    <location>
        <begin position="8"/>
        <end position="193"/>
    </location>
</feature>
<gene>
    <name evidence="2" type="ORF">ACFL27_14000</name>
</gene>
<dbReference type="Proteomes" id="UP001594351">
    <property type="component" value="Unassembled WGS sequence"/>
</dbReference>
<dbReference type="EMBL" id="JBHPBY010000176">
    <property type="protein sequence ID" value="MFC1851305.1"/>
    <property type="molecule type" value="Genomic_DNA"/>
</dbReference>
<dbReference type="SUPFAM" id="SSF56281">
    <property type="entry name" value="Metallo-hydrolase/oxidoreductase"/>
    <property type="match status" value="1"/>
</dbReference>
<evidence type="ECO:0000313" key="3">
    <source>
        <dbReference type="Proteomes" id="UP001594351"/>
    </source>
</evidence>
<sequence length="237" mass="26785">MMNITMIGHSTVLIELGGKKILTDPYFGTWGNPAYKRLSPAAKGRQELTEVDFVLLSHNHWDHTDPRYFRLLSTDVPVLLPARGAFVAKLKGVKNMIKLRAWENRQFDEIRVTAVPATHIATTIGYVIECPDVVIYFAGDTFYRPFMKDIGTRFKIDLALLPVTTYRIPMTMSEKSAVKAVEDLNPKIVIPIHLALQPRSPLLRTKQTATGFRDRLAAEKIEVKTVILSEGETWTYG</sequence>
<reference evidence="2 3" key="1">
    <citation type="submission" date="2024-09" db="EMBL/GenBank/DDBJ databases">
        <title>Laminarin stimulates single cell rates of sulfate reduction while oxygen inhibits transcriptomic activity in coastal marine sediment.</title>
        <authorList>
            <person name="Lindsay M."/>
            <person name="Orcutt B."/>
            <person name="Emerson D."/>
            <person name="Stepanauskas R."/>
            <person name="D'Angelo T."/>
        </authorList>
    </citation>
    <scope>NUCLEOTIDE SEQUENCE [LARGE SCALE GENOMIC DNA]</scope>
    <source>
        <strain evidence="2">SAG AM-311-K15</strain>
    </source>
</reference>
<organism evidence="2 3">
    <name type="scientific">candidate division CSSED10-310 bacterium</name>
    <dbReference type="NCBI Taxonomy" id="2855610"/>
    <lineage>
        <taxon>Bacteria</taxon>
        <taxon>Bacteria division CSSED10-310</taxon>
    </lineage>
</organism>
<dbReference type="InterPro" id="IPR050114">
    <property type="entry name" value="UPF0173_UPF0282_UlaG_hydrolase"/>
</dbReference>
<evidence type="ECO:0000313" key="2">
    <source>
        <dbReference type="EMBL" id="MFC1851305.1"/>
    </source>
</evidence>
<dbReference type="Gene3D" id="3.60.15.10">
    <property type="entry name" value="Ribonuclease Z/Hydroxyacylglutathione hydrolase-like"/>
    <property type="match status" value="1"/>
</dbReference>
<dbReference type="PANTHER" id="PTHR43546">
    <property type="entry name" value="UPF0173 METAL-DEPENDENT HYDROLASE MJ1163-RELATED"/>
    <property type="match status" value="1"/>
</dbReference>
<dbReference type="SMART" id="SM00849">
    <property type="entry name" value="Lactamase_B"/>
    <property type="match status" value="1"/>
</dbReference>